<evidence type="ECO:0000313" key="12">
    <source>
        <dbReference type="Proteomes" id="UP000469952"/>
    </source>
</evidence>
<evidence type="ECO:0000256" key="5">
    <source>
        <dbReference type="ARBA" id="ARBA00022692"/>
    </source>
</evidence>
<feature type="transmembrane region" description="Helical" evidence="10">
    <location>
        <begin position="12"/>
        <end position="31"/>
    </location>
</feature>
<evidence type="ECO:0000313" key="11">
    <source>
        <dbReference type="EMBL" id="MQR25827.1"/>
    </source>
</evidence>
<dbReference type="NCBIfam" id="NF001842">
    <property type="entry name" value="PRK00567.1-3"/>
    <property type="match status" value="1"/>
</dbReference>
<name>A0A223XRS3_LEUME</name>
<dbReference type="PANTHER" id="PTHR30266">
    <property type="entry name" value="MECHANOSENSITIVE CHANNEL MSCL"/>
    <property type="match status" value="1"/>
</dbReference>
<dbReference type="InterPro" id="IPR019823">
    <property type="entry name" value="Mechanosensitive_channel_CS"/>
</dbReference>
<dbReference type="GeneID" id="29576007"/>
<dbReference type="InterPro" id="IPR001185">
    <property type="entry name" value="MS_channel"/>
</dbReference>
<evidence type="ECO:0000256" key="10">
    <source>
        <dbReference type="HAMAP-Rule" id="MF_00115"/>
    </source>
</evidence>
<dbReference type="PANTHER" id="PTHR30266:SF2">
    <property type="entry name" value="LARGE-CONDUCTANCE MECHANOSENSITIVE CHANNEL"/>
    <property type="match status" value="1"/>
</dbReference>
<dbReference type="PRINTS" id="PR01264">
    <property type="entry name" value="MECHCHANNEL"/>
</dbReference>
<dbReference type="GO" id="GO:0005886">
    <property type="term" value="C:plasma membrane"/>
    <property type="evidence" value="ECO:0007669"/>
    <property type="project" value="UniProtKB-SubCell"/>
</dbReference>
<evidence type="ECO:0000256" key="9">
    <source>
        <dbReference type="ARBA" id="ARBA00023303"/>
    </source>
</evidence>
<evidence type="ECO:0000256" key="2">
    <source>
        <dbReference type="ARBA" id="ARBA00007254"/>
    </source>
</evidence>
<keyword evidence="9 10" id="KW-0407">Ion channel</keyword>
<comment type="caution">
    <text evidence="11">The sequence shown here is derived from an EMBL/GenBank/DDBJ whole genome shotgun (WGS) entry which is preliminary data.</text>
</comment>
<dbReference type="STRING" id="1245.ARA02_02980"/>
<comment type="subunit">
    <text evidence="10">Homopentamer.</text>
</comment>
<evidence type="ECO:0000256" key="1">
    <source>
        <dbReference type="ARBA" id="ARBA00004651"/>
    </source>
</evidence>
<proteinExistence type="inferred from homology"/>
<keyword evidence="4 10" id="KW-1003">Cell membrane</keyword>
<dbReference type="NCBIfam" id="TIGR00220">
    <property type="entry name" value="mscL"/>
    <property type="match status" value="1"/>
</dbReference>
<evidence type="ECO:0000256" key="6">
    <source>
        <dbReference type="ARBA" id="ARBA00022989"/>
    </source>
</evidence>
<dbReference type="RefSeq" id="WP_011679432.1">
    <property type="nucleotide sequence ID" value="NZ_AP017936.1"/>
</dbReference>
<dbReference type="HAMAP" id="MF_00115">
    <property type="entry name" value="MscL"/>
    <property type="match status" value="1"/>
</dbReference>
<reference evidence="11 12" key="1">
    <citation type="submission" date="2019-10" db="EMBL/GenBank/DDBJ databases">
        <title>WGS of Leuconostoc mesenteroides.</title>
        <authorList>
            <person name="Melo Bolivar J."/>
            <person name="Marino-Ramirez L."/>
            <person name="Villamil Diaz L.M."/>
        </authorList>
    </citation>
    <scope>NUCLEOTIDE SEQUENCE [LARGE SCALE GENOMIC DNA]</scope>
    <source>
        <strain evidence="11 12">M11</strain>
    </source>
</reference>
<organism evidence="11 12">
    <name type="scientific">Leuconostoc mesenteroides</name>
    <dbReference type="NCBI Taxonomy" id="1245"/>
    <lineage>
        <taxon>Bacteria</taxon>
        <taxon>Bacillati</taxon>
        <taxon>Bacillota</taxon>
        <taxon>Bacilli</taxon>
        <taxon>Lactobacillales</taxon>
        <taxon>Lactobacillaceae</taxon>
        <taxon>Leuconostoc</taxon>
    </lineage>
</organism>
<dbReference type="InterPro" id="IPR036019">
    <property type="entry name" value="MscL_channel"/>
</dbReference>
<keyword evidence="6 10" id="KW-1133">Transmembrane helix</keyword>
<dbReference type="SMR" id="A0A223XRS3"/>
<keyword evidence="3 10" id="KW-0813">Transport</keyword>
<keyword evidence="8 10" id="KW-0472">Membrane</keyword>
<dbReference type="Pfam" id="PF01741">
    <property type="entry name" value="MscL"/>
    <property type="match status" value="1"/>
</dbReference>
<keyword evidence="5 10" id="KW-0812">Transmembrane</keyword>
<comment type="subcellular location">
    <subcellularLocation>
        <location evidence="1 10">Cell membrane</location>
        <topology evidence="1 10">Multi-pass membrane protein</topology>
    </subcellularLocation>
</comment>
<evidence type="ECO:0000256" key="8">
    <source>
        <dbReference type="ARBA" id="ARBA00023136"/>
    </source>
</evidence>
<dbReference type="Gene3D" id="1.10.1200.120">
    <property type="entry name" value="Large-conductance mechanosensitive channel, MscL, domain 1"/>
    <property type="match status" value="1"/>
</dbReference>
<evidence type="ECO:0000256" key="3">
    <source>
        <dbReference type="ARBA" id="ARBA00022448"/>
    </source>
</evidence>
<sequence>MLSEFKAFIMRGNVLDLAVGVIIGGAFTGLVKSLTTNLIGPIIAFATGGTTDLDQLQLVITKTLTFKYGAFLNDVINFLITAFVVFLIVKFINRLFKANKQEEAKANPELEILTEIRDLLDAEKKAQ</sequence>
<evidence type="ECO:0000256" key="4">
    <source>
        <dbReference type="ARBA" id="ARBA00022475"/>
    </source>
</evidence>
<evidence type="ECO:0000256" key="7">
    <source>
        <dbReference type="ARBA" id="ARBA00023065"/>
    </source>
</evidence>
<dbReference type="InterPro" id="IPR037673">
    <property type="entry name" value="MSC/AndL"/>
</dbReference>
<protein>
    <recommendedName>
        <fullName evidence="10">Large-conductance mechanosensitive channel</fullName>
    </recommendedName>
</protein>
<dbReference type="EMBL" id="WIPA01000001">
    <property type="protein sequence ID" value="MQR25827.1"/>
    <property type="molecule type" value="Genomic_DNA"/>
</dbReference>
<dbReference type="PROSITE" id="PS01327">
    <property type="entry name" value="MSCL"/>
    <property type="match status" value="1"/>
</dbReference>
<dbReference type="GO" id="GO:0008381">
    <property type="term" value="F:mechanosensitive monoatomic ion channel activity"/>
    <property type="evidence" value="ECO:0007669"/>
    <property type="project" value="UniProtKB-UniRule"/>
</dbReference>
<gene>
    <name evidence="10 11" type="primary">mscL</name>
    <name evidence="11" type="ORF">GFV13_00730</name>
</gene>
<accession>A0A223XRS3</accession>
<dbReference type="Proteomes" id="UP000469952">
    <property type="component" value="Unassembled WGS sequence"/>
</dbReference>
<dbReference type="OrthoDB" id="9810350at2"/>
<comment type="function">
    <text evidence="10">Channel that opens in response to stretch forces in the membrane lipid bilayer. May participate in the regulation of osmotic pressure changes within the cell.</text>
</comment>
<comment type="similarity">
    <text evidence="2 10">Belongs to the MscL family.</text>
</comment>
<keyword evidence="7 10" id="KW-0406">Ion transport</keyword>
<feature type="transmembrane region" description="Helical" evidence="10">
    <location>
        <begin position="75"/>
        <end position="92"/>
    </location>
</feature>
<dbReference type="AlphaFoldDB" id="A0A223XRS3"/>
<dbReference type="SUPFAM" id="SSF81330">
    <property type="entry name" value="Gated mechanosensitive channel"/>
    <property type="match status" value="1"/>
</dbReference>
<dbReference type="OMA" id="QFIMRGN"/>